<feature type="non-terminal residue" evidence="1">
    <location>
        <position position="1"/>
    </location>
</feature>
<keyword evidence="2" id="KW-1185">Reference proteome</keyword>
<dbReference type="Proteomes" id="UP000750711">
    <property type="component" value="Unassembled WGS sequence"/>
</dbReference>
<gene>
    <name evidence="1" type="ORF">GP486_008955</name>
</gene>
<comment type="caution">
    <text evidence="1">The sequence shown here is derived from an EMBL/GenBank/DDBJ whole genome shotgun (WGS) entry which is preliminary data.</text>
</comment>
<accession>A0A9P8I1B7</accession>
<organism evidence="1 2">
    <name type="scientific">Trichoglossum hirsutum</name>
    <dbReference type="NCBI Taxonomy" id="265104"/>
    <lineage>
        <taxon>Eukaryota</taxon>
        <taxon>Fungi</taxon>
        <taxon>Dikarya</taxon>
        <taxon>Ascomycota</taxon>
        <taxon>Pezizomycotina</taxon>
        <taxon>Geoglossomycetes</taxon>
        <taxon>Geoglossales</taxon>
        <taxon>Geoglossaceae</taxon>
        <taxon>Trichoglossum</taxon>
    </lineage>
</organism>
<dbReference type="AlphaFoldDB" id="A0A9P8I1B7"/>
<evidence type="ECO:0000313" key="1">
    <source>
        <dbReference type="EMBL" id="KAH0533901.1"/>
    </source>
</evidence>
<proteinExistence type="predicted"/>
<dbReference type="Gene3D" id="2.60.120.200">
    <property type="match status" value="1"/>
</dbReference>
<dbReference type="EMBL" id="JAGHQM010004616">
    <property type="protein sequence ID" value="KAH0533901.1"/>
    <property type="molecule type" value="Genomic_DNA"/>
</dbReference>
<protein>
    <recommendedName>
        <fullName evidence="3">Lectin</fullName>
    </recommendedName>
</protein>
<evidence type="ECO:0000313" key="2">
    <source>
        <dbReference type="Proteomes" id="UP000750711"/>
    </source>
</evidence>
<name>A0A9P8I1B7_9PEZI</name>
<sequence>AFVFGAQQHNITLAFDTAAAGPNSLQMWFDGDLVLDKSGLRLWTGETYPKFGLYRGELDAGDNAQEAAHVFDSWVYHVSVVQC</sequence>
<reference evidence="1" key="1">
    <citation type="submission" date="2021-03" db="EMBL/GenBank/DDBJ databases">
        <title>Comparative genomics and phylogenomic investigation of the class Geoglossomycetes provide insights into ecological specialization and systematics.</title>
        <authorList>
            <person name="Melie T."/>
            <person name="Pirro S."/>
            <person name="Miller A.N."/>
            <person name="Quandt A."/>
        </authorList>
    </citation>
    <scope>NUCLEOTIDE SEQUENCE</scope>
    <source>
        <strain evidence="1">CAQ_001_2017</strain>
    </source>
</reference>
<evidence type="ECO:0008006" key="3">
    <source>
        <dbReference type="Google" id="ProtNLM"/>
    </source>
</evidence>